<evidence type="ECO:0000256" key="5">
    <source>
        <dbReference type="ARBA" id="ARBA00022617"/>
    </source>
</evidence>
<reference evidence="15 16" key="1">
    <citation type="submission" date="2022-09" db="EMBL/GenBank/DDBJ databases">
        <authorList>
            <person name="Palmer J.M."/>
        </authorList>
    </citation>
    <scope>NUCLEOTIDE SEQUENCE [LARGE SCALE GENOMIC DNA]</scope>
    <source>
        <strain evidence="15 16">DSM 7382</strain>
    </source>
</reference>
<dbReference type="GO" id="GO:0004497">
    <property type="term" value="F:monooxygenase activity"/>
    <property type="evidence" value="ECO:0007669"/>
    <property type="project" value="UniProtKB-KW"/>
</dbReference>
<dbReference type="AlphaFoldDB" id="A0AAW0GK87"/>
<dbReference type="InterPro" id="IPR017972">
    <property type="entry name" value="Cyt_P450_CS"/>
</dbReference>
<dbReference type="InterPro" id="IPR001128">
    <property type="entry name" value="Cyt_P450"/>
</dbReference>
<dbReference type="Pfam" id="PF00067">
    <property type="entry name" value="p450"/>
    <property type="match status" value="1"/>
</dbReference>
<evidence type="ECO:0000313" key="16">
    <source>
        <dbReference type="Proteomes" id="UP001385951"/>
    </source>
</evidence>
<evidence type="ECO:0000256" key="4">
    <source>
        <dbReference type="ARBA" id="ARBA00010617"/>
    </source>
</evidence>
<comment type="caution">
    <text evidence="15">The sequence shown here is derived from an EMBL/GenBank/DDBJ whole genome shotgun (WGS) entry which is preliminary data.</text>
</comment>
<dbReference type="GO" id="GO:0016705">
    <property type="term" value="F:oxidoreductase activity, acting on paired donors, with incorporation or reduction of molecular oxygen"/>
    <property type="evidence" value="ECO:0007669"/>
    <property type="project" value="InterPro"/>
</dbReference>
<dbReference type="GO" id="GO:0005506">
    <property type="term" value="F:iron ion binding"/>
    <property type="evidence" value="ECO:0007669"/>
    <property type="project" value="InterPro"/>
</dbReference>
<keyword evidence="10 13" id="KW-0408">Iron</keyword>
<dbReference type="GO" id="GO:0016020">
    <property type="term" value="C:membrane"/>
    <property type="evidence" value="ECO:0007669"/>
    <property type="project" value="UniProtKB-SubCell"/>
</dbReference>
<evidence type="ECO:0008006" key="17">
    <source>
        <dbReference type="Google" id="ProtNLM"/>
    </source>
</evidence>
<name>A0AAW0GK87_9APHY</name>
<evidence type="ECO:0000256" key="1">
    <source>
        <dbReference type="ARBA" id="ARBA00001971"/>
    </source>
</evidence>
<evidence type="ECO:0000256" key="6">
    <source>
        <dbReference type="ARBA" id="ARBA00022692"/>
    </source>
</evidence>
<evidence type="ECO:0000256" key="3">
    <source>
        <dbReference type="ARBA" id="ARBA00005179"/>
    </source>
</evidence>
<dbReference type="InterPro" id="IPR050364">
    <property type="entry name" value="Cytochrome_P450_fung"/>
</dbReference>
<evidence type="ECO:0000256" key="13">
    <source>
        <dbReference type="PIRSR" id="PIRSR602401-1"/>
    </source>
</evidence>
<comment type="similarity">
    <text evidence="4 14">Belongs to the cytochrome P450 family.</text>
</comment>
<dbReference type="InterPro" id="IPR036396">
    <property type="entry name" value="Cyt_P450_sf"/>
</dbReference>
<accession>A0AAW0GK87</accession>
<keyword evidence="6" id="KW-0812">Transmembrane</keyword>
<dbReference type="EMBL" id="JASBNA010000003">
    <property type="protein sequence ID" value="KAK7693645.1"/>
    <property type="molecule type" value="Genomic_DNA"/>
</dbReference>
<keyword evidence="5 13" id="KW-0349">Heme</keyword>
<evidence type="ECO:0000256" key="12">
    <source>
        <dbReference type="ARBA" id="ARBA00023136"/>
    </source>
</evidence>
<dbReference type="GO" id="GO:0020037">
    <property type="term" value="F:heme binding"/>
    <property type="evidence" value="ECO:0007669"/>
    <property type="project" value="InterPro"/>
</dbReference>
<dbReference type="PANTHER" id="PTHR46300">
    <property type="entry name" value="P450, PUTATIVE (EUROFUNG)-RELATED-RELATED"/>
    <property type="match status" value="1"/>
</dbReference>
<evidence type="ECO:0000256" key="9">
    <source>
        <dbReference type="ARBA" id="ARBA00023002"/>
    </source>
</evidence>
<feature type="binding site" description="axial binding residue" evidence="13">
    <location>
        <position position="435"/>
    </location>
    <ligand>
        <name>heme</name>
        <dbReference type="ChEBI" id="CHEBI:30413"/>
    </ligand>
    <ligandPart>
        <name>Fe</name>
        <dbReference type="ChEBI" id="CHEBI:18248"/>
    </ligandPart>
</feature>
<evidence type="ECO:0000256" key="14">
    <source>
        <dbReference type="RuleBase" id="RU000461"/>
    </source>
</evidence>
<evidence type="ECO:0000256" key="11">
    <source>
        <dbReference type="ARBA" id="ARBA00023033"/>
    </source>
</evidence>
<keyword evidence="8" id="KW-1133">Transmembrane helix</keyword>
<evidence type="ECO:0000256" key="10">
    <source>
        <dbReference type="ARBA" id="ARBA00023004"/>
    </source>
</evidence>
<dbReference type="SUPFAM" id="SSF48264">
    <property type="entry name" value="Cytochrome P450"/>
    <property type="match status" value="1"/>
</dbReference>
<comment type="subcellular location">
    <subcellularLocation>
        <location evidence="2">Membrane</location>
        <topology evidence="2">Single-pass membrane protein</topology>
    </subcellularLocation>
</comment>
<comment type="cofactor">
    <cofactor evidence="1 13">
        <name>heme</name>
        <dbReference type="ChEBI" id="CHEBI:30413"/>
    </cofactor>
</comment>
<protein>
    <recommendedName>
        <fullName evidence="17">Cytochrome P450</fullName>
    </recommendedName>
</protein>
<dbReference type="Gene3D" id="1.10.630.10">
    <property type="entry name" value="Cytochrome P450"/>
    <property type="match status" value="1"/>
</dbReference>
<keyword evidence="7 13" id="KW-0479">Metal-binding</keyword>
<evidence type="ECO:0000256" key="8">
    <source>
        <dbReference type="ARBA" id="ARBA00022989"/>
    </source>
</evidence>
<evidence type="ECO:0000256" key="2">
    <source>
        <dbReference type="ARBA" id="ARBA00004167"/>
    </source>
</evidence>
<evidence type="ECO:0000256" key="7">
    <source>
        <dbReference type="ARBA" id="ARBA00022723"/>
    </source>
</evidence>
<dbReference type="Proteomes" id="UP001385951">
    <property type="component" value="Unassembled WGS sequence"/>
</dbReference>
<dbReference type="InterPro" id="IPR002401">
    <property type="entry name" value="Cyt_P450_E_grp-I"/>
</dbReference>
<gene>
    <name evidence="15" type="ORF">QCA50_003214</name>
</gene>
<dbReference type="PROSITE" id="PS00086">
    <property type="entry name" value="CYTOCHROME_P450"/>
    <property type="match status" value="1"/>
</dbReference>
<keyword evidence="9 14" id="KW-0560">Oxidoreductase</keyword>
<dbReference type="PRINTS" id="PR00385">
    <property type="entry name" value="P450"/>
</dbReference>
<comment type="pathway">
    <text evidence="3">Secondary metabolite biosynthesis.</text>
</comment>
<evidence type="ECO:0000313" key="15">
    <source>
        <dbReference type="EMBL" id="KAK7693645.1"/>
    </source>
</evidence>
<dbReference type="CDD" id="cd11065">
    <property type="entry name" value="CYP64-like"/>
    <property type="match status" value="1"/>
</dbReference>
<keyword evidence="11 14" id="KW-0503">Monooxygenase</keyword>
<organism evidence="15 16">
    <name type="scientific">Cerrena zonata</name>
    <dbReference type="NCBI Taxonomy" id="2478898"/>
    <lineage>
        <taxon>Eukaryota</taxon>
        <taxon>Fungi</taxon>
        <taxon>Dikarya</taxon>
        <taxon>Basidiomycota</taxon>
        <taxon>Agaricomycotina</taxon>
        <taxon>Agaricomycetes</taxon>
        <taxon>Polyporales</taxon>
        <taxon>Cerrenaceae</taxon>
        <taxon>Cerrena</taxon>
    </lineage>
</organism>
<sequence>MVSHLLILNTTIVALGFYTLHRYIIRRNCPPVPPGPRGLPLVGNVLDMPTSFEWLTIAKWTKRWGDIIHLNVIGRHFVFLHSAEDVMALLEERGAIYSDRPTFIMAGELVGWDDTVGLIQNNDRFREFRRFFSRVLGTKTALLPFHGLVETEIHKFLGRLIHTPENAHKHIRKTASAVIMMITYGYSVTEGEDPYVDMVEKAMANFSVATAPGGFLVDFFPILRYVPSWFPGVKFQKQAIIWRGEMMKMVETPFAMVKQQMRKGSAVPSYTKNLLETETLTAEKEQNIKWSAASIYGGGSDTTSSVIYSFILAMTMYPDIQRKAQEEIDRVVGNTRLITTLAARENLPYTEAVINEVLRLNPAVPLGIPHRASQDDIYKGYFIPKDTTVVANIWALLRDPTMYPDPAVFNPDRYLGPNPNRNPRDFVFGFGRRICPGNCNSLASFLNSILLSQGRNLADIYVFLTCAMVLATFNISKAVENGVVIEPSGEYTTGTVSHPKDFRCSIKPRTPKASTLILAEV</sequence>
<proteinExistence type="inferred from homology"/>
<keyword evidence="12" id="KW-0472">Membrane</keyword>
<keyword evidence="16" id="KW-1185">Reference proteome</keyword>
<dbReference type="PANTHER" id="PTHR46300:SF7">
    <property type="entry name" value="P450, PUTATIVE (EUROFUNG)-RELATED"/>
    <property type="match status" value="1"/>
</dbReference>
<dbReference type="PRINTS" id="PR00463">
    <property type="entry name" value="EP450I"/>
</dbReference>